<dbReference type="EMBL" id="UWOC01000135">
    <property type="protein sequence ID" value="VCU08745.1"/>
    <property type="molecule type" value="Genomic_DNA"/>
</dbReference>
<evidence type="ECO:0000313" key="3">
    <source>
        <dbReference type="Proteomes" id="UP000289200"/>
    </source>
</evidence>
<dbReference type="RefSeq" id="WP_129608784.1">
    <property type="nucleotide sequence ID" value="NZ_UWOC01000135.1"/>
</dbReference>
<keyword evidence="3" id="KW-1185">Reference proteome</keyword>
<evidence type="ECO:0000313" key="2">
    <source>
        <dbReference type="EMBL" id="VCU08745.1"/>
    </source>
</evidence>
<evidence type="ECO:0000256" key="1">
    <source>
        <dbReference type="ARBA" id="ARBA00010690"/>
    </source>
</evidence>
<dbReference type="SUPFAM" id="SSF160544">
    <property type="entry name" value="EscU C-terminal domain-like"/>
    <property type="match status" value="1"/>
</dbReference>
<gene>
    <name evidence="2" type="primary">flhB_1</name>
    <name evidence="2" type="ORF">RHODGE_RHODGE_01908</name>
</gene>
<dbReference type="OrthoDB" id="5244399at2"/>
<keyword evidence="2" id="KW-0966">Cell projection</keyword>
<proteinExistence type="inferred from homology"/>
<protein>
    <submittedName>
        <fullName evidence="2">Flagellar biosynthetic protein FlhB</fullName>
    </submittedName>
</protein>
<sequence length="103" mass="10614">MSEHPPGDRPKTPLAVALLYEAPGAPRVVAKGKGAIGEKIVETARAAGVPIEENAGLAAALSAVELGDEIPEELYRAVAEVLSFILRLSGRLPPGPAAAALRR</sequence>
<name>A0A447CTY2_9BRAD</name>
<dbReference type="InterPro" id="IPR006135">
    <property type="entry name" value="T3SS_substrate_exporter"/>
</dbReference>
<reference evidence="3" key="1">
    <citation type="submission" date="2018-10" db="EMBL/GenBank/DDBJ databases">
        <authorList>
            <person name="Peiro R."/>
            <person name="Begona"/>
            <person name="Cbmso G."/>
            <person name="Lopez M."/>
            <person name="Gonzalez S."/>
            <person name="Sacristan E."/>
            <person name="Castillo E."/>
        </authorList>
    </citation>
    <scope>NUCLEOTIDE SEQUENCE [LARGE SCALE GENOMIC DNA]</scope>
</reference>
<dbReference type="Pfam" id="PF01312">
    <property type="entry name" value="Bac_export_2"/>
    <property type="match status" value="1"/>
</dbReference>
<keyword evidence="2" id="KW-0282">Flagellum</keyword>
<comment type="similarity">
    <text evidence="1">Belongs to the type III secretion exporter family.</text>
</comment>
<dbReference type="GO" id="GO:0005886">
    <property type="term" value="C:plasma membrane"/>
    <property type="evidence" value="ECO:0007669"/>
    <property type="project" value="TreeGrafter"/>
</dbReference>
<organism evidence="2 3">
    <name type="scientific">Rhodoplanes serenus</name>
    <dbReference type="NCBI Taxonomy" id="200615"/>
    <lineage>
        <taxon>Bacteria</taxon>
        <taxon>Pseudomonadati</taxon>
        <taxon>Pseudomonadota</taxon>
        <taxon>Alphaproteobacteria</taxon>
        <taxon>Hyphomicrobiales</taxon>
        <taxon>Nitrobacteraceae</taxon>
        <taxon>Rhodoplanes</taxon>
    </lineage>
</organism>
<dbReference type="PANTHER" id="PTHR30531:SF12">
    <property type="entry name" value="FLAGELLAR BIOSYNTHETIC PROTEIN FLHB"/>
    <property type="match status" value="1"/>
</dbReference>
<dbReference type="Gene3D" id="3.40.1690.10">
    <property type="entry name" value="secretion proteins EscU"/>
    <property type="match status" value="1"/>
</dbReference>
<accession>A0A447CTY2</accession>
<dbReference type="PANTHER" id="PTHR30531">
    <property type="entry name" value="FLAGELLAR BIOSYNTHETIC PROTEIN FLHB"/>
    <property type="match status" value="1"/>
</dbReference>
<dbReference type="Proteomes" id="UP000289200">
    <property type="component" value="Unassembled WGS sequence"/>
</dbReference>
<dbReference type="InterPro" id="IPR029025">
    <property type="entry name" value="T3SS_substrate_exporter_C"/>
</dbReference>
<keyword evidence="2" id="KW-0969">Cilium</keyword>
<comment type="caution">
    <text evidence="2">The sequence shown here is derived from an EMBL/GenBank/DDBJ whole genome shotgun (WGS) entry which is preliminary data.</text>
</comment>
<dbReference type="AlphaFoldDB" id="A0A447CTY2"/>
<dbReference type="GO" id="GO:0009306">
    <property type="term" value="P:protein secretion"/>
    <property type="evidence" value="ECO:0007669"/>
    <property type="project" value="InterPro"/>
</dbReference>